<dbReference type="EMBL" id="CP000473">
    <property type="protein sequence ID" value="ABJ87957.1"/>
    <property type="molecule type" value="Genomic_DNA"/>
</dbReference>
<evidence type="ECO:0000256" key="7">
    <source>
        <dbReference type="ARBA" id="ARBA00022692"/>
    </source>
</evidence>
<dbReference type="InterPro" id="IPR005467">
    <property type="entry name" value="His_kinase_dom"/>
</dbReference>
<comment type="subcellular location">
    <subcellularLocation>
        <location evidence="2">Cell membrane</location>
        <topology evidence="2">Multi-pass membrane protein</topology>
    </subcellularLocation>
</comment>
<dbReference type="eggNOG" id="COG5000">
    <property type="taxonomic scope" value="Bacteria"/>
</dbReference>
<keyword evidence="7 14" id="KW-0812">Transmembrane</keyword>
<dbReference type="InterPro" id="IPR004358">
    <property type="entry name" value="Sig_transdc_His_kin-like_C"/>
</dbReference>
<dbReference type="InterPro" id="IPR003660">
    <property type="entry name" value="HAMP_dom"/>
</dbReference>
<keyword evidence="8" id="KW-0547">Nucleotide-binding</keyword>
<evidence type="ECO:0000256" key="2">
    <source>
        <dbReference type="ARBA" id="ARBA00004651"/>
    </source>
</evidence>
<evidence type="ECO:0000259" key="16">
    <source>
        <dbReference type="PROSITE" id="PS50885"/>
    </source>
</evidence>
<organism evidence="17">
    <name type="scientific">Solibacter usitatus (strain Ellin6076)</name>
    <dbReference type="NCBI Taxonomy" id="234267"/>
    <lineage>
        <taxon>Bacteria</taxon>
        <taxon>Pseudomonadati</taxon>
        <taxon>Acidobacteriota</taxon>
        <taxon>Terriglobia</taxon>
        <taxon>Bryobacterales</taxon>
        <taxon>Solibacteraceae</taxon>
        <taxon>Candidatus Solibacter</taxon>
    </lineage>
</organism>
<feature type="domain" description="Histidine kinase" evidence="15">
    <location>
        <begin position="224"/>
        <end position="434"/>
    </location>
</feature>
<dbReference type="Gene3D" id="1.10.8.500">
    <property type="entry name" value="HAMP domain in histidine kinase"/>
    <property type="match status" value="1"/>
</dbReference>
<dbReference type="STRING" id="234267.Acid_7044"/>
<dbReference type="PROSITE" id="PS50109">
    <property type="entry name" value="HIS_KIN"/>
    <property type="match status" value="1"/>
</dbReference>
<dbReference type="InterPro" id="IPR003661">
    <property type="entry name" value="HisK_dim/P_dom"/>
</dbReference>
<dbReference type="InterPro" id="IPR050398">
    <property type="entry name" value="HssS/ArlS-like"/>
</dbReference>
<evidence type="ECO:0000256" key="6">
    <source>
        <dbReference type="ARBA" id="ARBA00022679"/>
    </source>
</evidence>
<dbReference type="Gene3D" id="3.30.565.10">
    <property type="entry name" value="Histidine kinase-like ATPase, C-terminal domain"/>
    <property type="match status" value="1"/>
</dbReference>
<dbReference type="GO" id="GO:0005886">
    <property type="term" value="C:plasma membrane"/>
    <property type="evidence" value="ECO:0007669"/>
    <property type="project" value="UniProtKB-SubCell"/>
</dbReference>
<keyword evidence="12" id="KW-0902">Two-component regulatory system</keyword>
<dbReference type="FunCoup" id="Q01QW3">
    <property type="interactions" value="130"/>
</dbReference>
<feature type="transmembrane region" description="Helical" evidence="14">
    <location>
        <begin position="149"/>
        <end position="166"/>
    </location>
</feature>
<accession>Q01QW3</accession>
<sequence length="434" mass="48622" precursor="true">MNSLFAKILLWFWFALAITVVGSAFISALNVNENDRDERAPVARLVRFQLEEARTAYESGGRPALQAFLDTLHRVYDARGVLTDESGRDLLTNEDRSDLITHAKRRVLYQVFRTGDSTVARTADDGRYWFFFIVPPTHVGSWFLQPEHIFVMAAAVVLCYWLAFHLTRPVRKLQKAVERFGKGDLSARAESVRRDELGQLARTFDRMADRLETLLAAERRLLLDISHELRSPLARLGVAIELARSGDDTEAALNRIQKESDRLNALVGQLLQVTRAEGDPNSLRRDPIRLDQLVQELVDDSAIEAEAHGCELQYASGEPVTVAGDQELLRRAVENVIRNAIRYSPRDTAVEVTLARDNGRAVVAVRDHGPGVPDDALPRLFDPFYRVESDRNRTSGGIGLGLSIARRAIELYQGTIRARNAHPGLEVELELPAA</sequence>
<dbReference type="SUPFAM" id="SSF47384">
    <property type="entry name" value="Homodimeric domain of signal transducing histidine kinase"/>
    <property type="match status" value="1"/>
</dbReference>
<proteinExistence type="predicted"/>
<protein>
    <recommendedName>
        <fullName evidence="3">histidine kinase</fullName>
        <ecNumber evidence="3">2.7.13.3</ecNumber>
    </recommendedName>
</protein>
<dbReference type="CDD" id="cd00082">
    <property type="entry name" value="HisKA"/>
    <property type="match status" value="1"/>
</dbReference>
<comment type="catalytic activity">
    <reaction evidence="1">
        <text>ATP + protein L-histidine = ADP + protein N-phospho-L-histidine.</text>
        <dbReference type="EC" id="2.7.13.3"/>
    </reaction>
</comment>
<dbReference type="PROSITE" id="PS50885">
    <property type="entry name" value="HAMP"/>
    <property type="match status" value="1"/>
</dbReference>
<evidence type="ECO:0000256" key="12">
    <source>
        <dbReference type="ARBA" id="ARBA00023012"/>
    </source>
</evidence>
<keyword evidence="4" id="KW-1003">Cell membrane</keyword>
<dbReference type="Pfam" id="PF00512">
    <property type="entry name" value="HisKA"/>
    <property type="match status" value="1"/>
</dbReference>
<dbReference type="HOGENOM" id="CLU_000445_89_27_0"/>
<evidence type="ECO:0000256" key="14">
    <source>
        <dbReference type="SAM" id="Phobius"/>
    </source>
</evidence>
<dbReference type="PANTHER" id="PTHR45528:SF1">
    <property type="entry name" value="SENSOR HISTIDINE KINASE CPXA"/>
    <property type="match status" value="1"/>
</dbReference>
<keyword evidence="13 14" id="KW-0472">Membrane</keyword>
<evidence type="ECO:0000256" key="3">
    <source>
        <dbReference type="ARBA" id="ARBA00012438"/>
    </source>
</evidence>
<reference evidence="17" key="1">
    <citation type="submission" date="2006-10" db="EMBL/GenBank/DDBJ databases">
        <title>Complete sequence of Solibacter usitatus Ellin6076.</title>
        <authorList>
            <consortium name="US DOE Joint Genome Institute"/>
            <person name="Copeland A."/>
            <person name="Lucas S."/>
            <person name="Lapidus A."/>
            <person name="Barry K."/>
            <person name="Detter J.C."/>
            <person name="Glavina del Rio T."/>
            <person name="Hammon N."/>
            <person name="Israni S."/>
            <person name="Dalin E."/>
            <person name="Tice H."/>
            <person name="Pitluck S."/>
            <person name="Thompson L.S."/>
            <person name="Brettin T."/>
            <person name="Bruce D."/>
            <person name="Han C."/>
            <person name="Tapia R."/>
            <person name="Gilna P."/>
            <person name="Schmutz J."/>
            <person name="Larimer F."/>
            <person name="Land M."/>
            <person name="Hauser L."/>
            <person name="Kyrpides N."/>
            <person name="Mikhailova N."/>
            <person name="Janssen P.H."/>
            <person name="Kuske C.R."/>
            <person name="Richardson P."/>
        </authorList>
    </citation>
    <scope>NUCLEOTIDE SEQUENCE</scope>
    <source>
        <strain evidence="17">Ellin6076</strain>
    </source>
</reference>
<evidence type="ECO:0000259" key="15">
    <source>
        <dbReference type="PROSITE" id="PS50109"/>
    </source>
</evidence>
<evidence type="ECO:0000256" key="5">
    <source>
        <dbReference type="ARBA" id="ARBA00022553"/>
    </source>
</evidence>
<evidence type="ECO:0000256" key="8">
    <source>
        <dbReference type="ARBA" id="ARBA00022741"/>
    </source>
</evidence>
<evidence type="ECO:0000256" key="4">
    <source>
        <dbReference type="ARBA" id="ARBA00022475"/>
    </source>
</evidence>
<keyword evidence="6" id="KW-0808">Transferase</keyword>
<dbReference type="CDD" id="cd06225">
    <property type="entry name" value="HAMP"/>
    <property type="match status" value="1"/>
</dbReference>
<dbReference type="Pfam" id="PF02518">
    <property type="entry name" value="HATPase_c"/>
    <property type="match status" value="1"/>
</dbReference>
<evidence type="ECO:0000256" key="13">
    <source>
        <dbReference type="ARBA" id="ARBA00023136"/>
    </source>
</evidence>
<gene>
    <name evidence="17" type="ordered locus">Acid_7044</name>
</gene>
<dbReference type="InterPro" id="IPR003594">
    <property type="entry name" value="HATPase_dom"/>
</dbReference>
<dbReference type="PANTHER" id="PTHR45528">
    <property type="entry name" value="SENSOR HISTIDINE KINASE CPXA"/>
    <property type="match status" value="1"/>
</dbReference>
<dbReference type="InterPro" id="IPR036097">
    <property type="entry name" value="HisK_dim/P_sf"/>
</dbReference>
<dbReference type="eggNOG" id="COG2205">
    <property type="taxonomic scope" value="Bacteria"/>
</dbReference>
<dbReference type="SUPFAM" id="SSF55874">
    <property type="entry name" value="ATPase domain of HSP90 chaperone/DNA topoisomerase II/histidine kinase"/>
    <property type="match status" value="1"/>
</dbReference>
<keyword evidence="5" id="KW-0597">Phosphoprotein</keyword>
<evidence type="ECO:0000256" key="11">
    <source>
        <dbReference type="ARBA" id="ARBA00022989"/>
    </source>
</evidence>
<keyword evidence="11 14" id="KW-1133">Transmembrane helix</keyword>
<dbReference type="EC" id="2.7.13.3" evidence="3"/>
<dbReference type="InterPro" id="IPR036890">
    <property type="entry name" value="HATPase_C_sf"/>
</dbReference>
<dbReference type="AlphaFoldDB" id="Q01QW3"/>
<dbReference type="Pfam" id="PF00672">
    <property type="entry name" value="HAMP"/>
    <property type="match status" value="1"/>
</dbReference>
<dbReference type="SMART" id="SM00304">
    <property type="entry name" value="HAMP"/>
    <property type="match status" value="1"/>
</dbReference>
<dbReference type="FunFam" id="3.30.565.10:FF:000006">
    <property type="entry name" value="Sensor histidine kinase WalK"/>
    <property type="match status" value="1"/>
</dbReference>
<evidence type="ECO:0000256" key="9">
    <source>
        <dbReference type="ARBA" id="ARBA00022777"/>
    </source>
</evidence>
<evidence type="ECO:0000256" key="10">
    <source>
        <dbReference type="ARBA" id="ARBA00022840"/>
    </source>
</evidence>
<dbReference type="PRINTS" id="PR00344">
    <property type="entry name" value="BCTRLSENSOR"/>
</dbReference>
<dbReference type="OrthoDB" id="9813151at2"/>
<dbReference type="Gene3D" id="1.10.287.130">
    <property type="match status" value="1"/>
</dbReference>
<dbReference type="InParanoid" id="Q01QW3"/>
<dbReference type="GO" id="GO:0000155">
    <property type="term" value="F:phosphorelay sensor kinase activity"/>
    <property type="evidence" value="ECO:0007669"/>
    <property type="project" value="InterPro"/>
</dbReference>
<dbReference type="SMART" id="SM00388">
    <property type="entry name" value="HisKA"/>
    <property type="match status" value="1"/>
</dbReference>
<dbReference type="GO" id="GO:0005524">
    <property type="term" value="F:ATP binding"/>
    <property type="evidence" value="ECO:0007669"/>
    <property type="project" value="UniProtKB-KW"/>
</dbReference>
<feature type="domain" description="HAMP" evidence="16">
    <location>
        <begin position="164"/>
        <end position="216"/>
    </location>
</feature>
<keyword evidence="10" id="KW-0067">ATP-binding</keyword>
<keyword evidence="9 17" id="KW-0418">Kinase</keyword>
<dbReference type="SUPFAM" id="SSF158472">
    <property type="entry name" value="HAMP domain-like"/>
    <property type="match status" value="1"/>
</dbReference>
<dbReference type="KEGG" id="sus:Acid_7044"/>
<evidence type="ECO:0000313" key="17">
    <source>
        <dbReference type="EMBL" id="ABJ87957.1"/>
    </source>
</evidence>
<name>Q01QW3_SOLUE</name>
<evidence type="ECO:0000256" key="1">
    <source>
        <dbReference type="ARBA" id="ARBA00000085"/>
    </source>
</evidence>
<dbReference type="SMART" id="SM00387">
    <property type="entry name" value="HATPase_c"/>
    <property type="match status" value="1"/>
</dbReference>